<dbReference type="Proteomes" id="UP000183975">
    <property type="component" value="Unassembled WGS sequence"/>
</dbReference>
<dbReference type="EMBL" id="FRAH01000004">
    <property type="protein sequence ID" value="SHJ68055.1"/>
    <property type="molecule type" value="Genomic_DNA"/>
</dbReference>
<gene>
    <name evidence="1" type="ORF">SAMN02745138_00323</name>
</gene>
<dbReference type="AlphaFoldDB" id="A0A1M6LA85"/>
<dbReference type="OrthoDB" id="9803567at2"/>
<keyword evidence="2" id="KW-1185">Reference proteome</keyword>
<name>A0A1M6LA85_9FIRM</name>
<evidence type="ECO:0000313" key="1">
    <source>
        <dbReference type="EMBL" id="SHJ68055.1"/>
    </source>
</evidence>
<accession>A0A1M6LA85</accession>
<organism evidence="1 2">
    <name type="scientific">Anaerotignum lactatifermentans DSM 14214</name>
    <dbReference type="NCBI Taxonomy" id="1121323"/>
    <lineage>
        <taxon>Bacteria</taxon>
        <taxon>Bacillati</taxon>
        <taxon>Bacillota</taxon>
        <taxon>Clostridia</taxon>
        <taxon>Lachnospirales</taxon>
        <taxon>Anaerotignaceae</taxon>
        <taxon>Anaerotignum</taxon>
    </lineage>
</organism>
<protein>
    <submittedName>
        <fullName evidence="1">Uncharacterized protein</fullName>
    </submittedName>
</protein>
<dbReference type="RefSeq" id="WP_072848414.1">
    <property type="nucleotide sequence ID" value="NZ_FRAH01000004.1"/>
</dbReference>
<proteinExistence type="predicted"/>
<reference evidence="1 2" key="1">
    <citation type="submission" date="2016-11" db="EMBL/GenBank/DDBJ databases">
        <authorList>
            <person name="Jaros S."/>
            <person name="Januszkiewicz K."/>
            <person name="Wedrychowicz H."/>
        </authorList>
    </citation>
    <scope>NUCLEOTIDE SEQUENCE [LARGE SCALE GENOMIC DNA]</scope>
    <source>
        <strain evidence="1 2">DSM 14214</strain>
    </source>
</reference>
<sequence>MNGIKMDELYELISHCHEAEFEYNGTTYVLQPEVNDNKSYLVIWDCTPDTAKCIAKHEIGVEGDIPQAVIDAVLSEKCFDGKSFLEIEKDITVTVIY</sequence>
<evidence type="ECO:0000313" key="2">
    <source>
        <dbReference type="Proteomes" id="UP000183975"/>
    </source>
</evidence>